<dbReference type="Proteomes" id="UP001208017">
    <property type="component" value="Unassembled WGS sequence"/>
</dbReference>
<reference evidence="2 3" key="1">
    <citation type="submission" date="2022-11" db="EMBL/GenBank/DDBJ databases">
        <title>Study of microbial diversity in lake waters.</title>
        <authorList>
            <person name="Zhang J."/>
        </authorList>
    </citation>
    <scope>NUCLEOTIDE SEQUENCE [LARGE SCALE GENOMIC DNA]</scope>
    <source>
        <strain evidence="2 3">DT12</strain>
    </source>
</reference>
<dbReference type="Pfam" id="PF01882">
    <property type="entry name" value="DUF58"/>
    <property type="match status" value="1"/>
</dbReference>
<dbReference type="EMBL" id="JAPMLT010000015">
    <property type="protein sequence ID" value="MCX7572065.1"/>
    <property type="molecule type" value="Genomic_DNA"/>
</dbReference>
<evidence type="ECO:0000313" key="3">
    <source>
        <dbReference type="Proteomes" id="UP001208017"/>
    </source>
</evidence>
<evidence type="ECO:0000313" key="2">
    <source>
        <dbReference type="EMBL" id="MCX7572065.1"/>
    </source>
</evidence>
<protein>
    <submittedName>
        <fullName evidence="2">DUF58 domain-containing protein</fullName>
    </submittedName>
</protein>
<gene>
    <name evidence="2" type="ORF">OS242_19185</name>
</gene>
<evidence type="ECO:0000259" key="1">
    <source>
        <dbReference type="Pfam" id="PF01882"/>
    </source>
</evidence>
<organism evidence="2 3">
    <name type="scientific">Tumebacillus lacus</name>
    <dbReference type="NCBI Taxonomy" id="2995335"/>
    <lineage>
        <taxon>Bacteria</taxon>
        <taxon>Bacillati</taxon>
        <taxon>Bacillota</taxon>
        <taxon>Bacilli</taxon>
        <taxon>Bacillales</taxon>
        <taxon>Alicyclobacillaceae</taxon>
        <taxon>Tumebacillus</taxon>
    </lineage>
</organism>
<dbReference type="PANTHER" id="PTHR34351">
    <property type="entry name" value="SLR1927 PROTEIN-RELATED"/>
    <property type="match status" value="1"/>
</dbReference>
<dbReference type="InterPro" id="IPR002881">
    <property type="entry name" value="DUF58"/>
</dbReference>
<dbReference type="PANTHER" id="PTHR34351:SF2">
    <property type="entry name" value="DUF58 DOMAIN-CONTAINING PROTEIN"/>
    <property type="match status" value="1"/>
</dbReference>
<sequence>MKRFGRIMLWAALVLVAFSYGNFQGGFAAWFLFYATFLIALYEWLTERYALRSSTSTRRLSSHRLTAGQTLEVDVLVEVQGKFPLPWVVVEDSLPTRLLLQSGSNRELHFPGFDRKLRVTYHLQNMPRGKYTIGDTHLVTGDVFGLYRKEAVHRRSDEVTVYPRVMPIKYWHSVHKFNTGNSYAQNRMTEDSANVIGVRDYAPGDRLSRIHWRASARTGSLKTKEFELHVTNDMMFFLNRTARDYMGASQQLFELAVTTCASLSKYALQRKFSAGLVSYGRDRMTIPQSRNEEHYFRIIEHLAVVQPDGDSEFRDAILREVNYLQRGSTVVLVTPVLDDEIVKLIGFLEYRKVKAELFYVVGGRTVDETDHARIGKLSTLGVHTYLLHEENDLEDAVRGPAAYASNS</sequence>
<dbReference type="RefSeq" id="WP_267153316.1">
    <property type="nucleotide sequence ID" value="NZ_JAPMLT010000015.1"/>
</dbReference>
<keyword evidence="3" id="KW-1185">Reference proteome</keyword>
<feature type="domain" description="DUF58" evidence="1">
    <location>
        <begin position="198"/>
        <end position="349"/>
    </location>
</feature>
<proteinExistence type="predicted"/>
<accession>A0ABT3X8X5</accession>
<comment type="caution">
    <text evidence="2">The sequence shown here is derived from an EMBL/GenBank/DDBJ whole genome shotgun (WGS) entry which is preliminary data.</text>
</comment>
<name>A0ABT3X8X5_9BACL</name>